<dbReference type="GO" id="GO:0003677">
    <property type="term" value="F:DNA binding"/>
    <property type="evidence" value="ECO:0007669"/>
    <property type="project" value="InterPro"/>
</dbReference>
<accession>A9KC76</accession>
<feature type="region of interest" description="Disordered" evidence="1">
    <location>
        <begin position="118"/>
        <end position="143"/>
    </location>
</feature>
<dbReference type="InterPro" id="IPR036894">
    <property type="entry name" value="YbaB-like_sf"/>
</dbReference>
<evidence type="ECO:0000313" key="3">
    <source>
        <dbReference type="Proteomes" id="UP000008555"/>
    </source>
</evidence>
<sequence>MSAILPTEADRRLLSDIKESITDMQQQMQATYSNLADLKLVGESHDKTVRITMTATYNFEDIEFDERALQGGVKEFKWRIREAWKNLCETIQKTTQSKTIELLQSMRIPEDIRNLSVEEEGGEGGEGGQGTRGMIGNPVASGG</sequence>
<name>A9KC76_COXBN</name>
<dbReference type="InterPro" id="IPR004401">
    <property type="entry name" value="YbaB/EbfC"/>
</dbReference>
<evidence type="ECO:0000256" key="1">
    <source>
        <dbReference type="SAM" id="MobiDB-lite"/>
    </source>
</evidence>
<gene>
    <name evidence="2" type="ordered locus">CBUD_0668</name>
</gene>
<proteinExistence type="predicted"/>
<organism evidence="2 3">
    <name type="scientific">Coxiella burnetii (strain Dugway 5J108-111)</name>
    <dbReference type="NCBI Taxonomy" id="434922"/>
    <lineage>
        <taxon>Bacteria</taxon>
        <taxon>Pseudomonadati</taxon>
        <taxon>Pseudomonadota</taxon>
        <taxon>Gammaproteobacteria</taxon>
        <taxon>Legionellales</taxon>
        <taxon>Coxiellaceae</taxon>
        <taxon>Coxiella</taxon>
    </lineage>
</organism>
<dbReference type="Proteomes" id="UP000008555">
    <property type="component" value="Chromosome"/>
</dbReference>
<dbReference type="Gene3D" id="3.30.1310.10">
    <property type="entry name" value="Nucleoid-associated protein YbaB-like domain"/>
    <property type="match status" value="1"/>
</dbReference>
<protein>
    <submittedName>
        <fullName evidence="2">Uncharacterized protein</fullName>
    </submittedName>
</protein>
<dbReference type="KEGG" id="cbd:CBUD_0668"/>
<dbReference type="SUPFAM" id="SSF82607">
    <property type="entry name" value="YbaB-like"/>
    <property type="match status" value="1"/>
</dbReference>
<dbReference type="AlphaFoldDB" id="A9KC76"/>
<dbReference type="HOGENOM" id="CLU_1802893_0_0_6"/>
<evidence type="ECO:0000313" key="2">
    <source>
        <dbReference type="EMBL" id="ABS76769.1"/>
    </source>
</evidence>
<dbReference type="RefSeq" id="WP_005771884.1">
    <property type="nucleotide sequence ID" value="NC_009727.1"/>
</dbReference>
<dbReference type="Pfam" id="PF02575">
    <property type="entry name" value="YbaB_DNA_bd"/>
    <property type="match status" value="1"/>
</dbReference>
<feature type="compositionally biased region" description="Gly residues" evidence="1">
    <location>
        <begin position="124"/>
        <end position="133"/>
    </location>
</feature>
<reference evidence="2 3" key="1">
    <citation type="journal article" date="2009" name="Infect. Immun.">
        <title>Comparative genomics reveal extensive transposon-mediated genomic plasticity and diversity among potential effector proteins within the genus Coxiella.</title>
        <authorList>
            <person name="Beare P.A."/>
            <person name="Unsworth N."/>
            <person name="Andoh M."/>
            <person name="Voth D.E."/>
            <person name="Omsland A."/>
            <person name="Gilk S.D."/>
            <person name="Williams K.P."/>
            <person name="Sobral B.W."/>
            <person name="Kupko J.J.III."/>
            <person name="Porcella S.F."/>
            <person name="Samuel J.E."/>
            <person name="Heinzen R.A."/>
        </authorList>
    </citation>
    <scope>NUCLEOTIDE SEQUENCE [LARGE SCALE GENOMIC DNA]</scope>
    <source>
        <strain evidence="2 3">Dugway 5J108-111</strain>
    </source>
</reference>
<dbReference type="EMBL" id="CP000733">
    <property type="protein sequence ID" value="ABS76769.1"/>
    <property type="molecule type" value="Genomic_DNA"/>
</dbReference>